<evidence type="ECO:0000313" key="3">
    <source>
        <dbReference type="Proteomes" id="UP000683291"/>
    </source>
</evidence>
<accession>A0A975JC18</accession>
<dbReference type="AlphaFoldDB" id="A0A975JC18"/>
<keyword evidence="3" id="KW-1185">Reference proteome</keyword>
<evidence type="ECO:0000256" key="1">
    <source>
        <dbReference type="SAM" id="Phobius"/>
    </source>
</evidence>
<protein>
    <submittedName>
        <fullName evidence="2">Uncharacterized protein</fullName>
    </submittedName>
</protein>
<gene>
    <name evidence="2" type="ORF">KDD17_10965</name>
</gene>
<evidence type="ECO:0000313" key="2">
    <source>
        <dbReference type="EMBL" id="QUJ75490.1"/>
    </source>
</evidence>
<keyword evidence="1" id="KW-0812">Transmembrane</keyword>
<reference evidence="2" key="1">
    <citation type="submission" date="2021-04" db="EMBL/GenBank/DDBJ databases">
        <title>Complete genome sequence for Sulfitobacter sp. strain JK7-1.</title>
        <authorList>
            <person name="Park S.-J."/>
        </authorList>
    </citation>
    <scope>NUCLEOTIDE SEQUENCE</scope>
    <source>
        <strain evidence="2">JK7-1</strain>
    </source>
</reference>
<dbReference type="KEGG" id="sual:KDD17_10965"/>
<dbReference type="EMBL" id="CP073581">
    <property type="protein sequence ID" value="QUJ75490.1"/>
    <property type="molecule type" value="Genomic_DNA"/>
</dbReference>
<keyword evidence="1" id="KW-0472">Membrane</keyword>
<name>A0A975JC18_9RHOB</name>
<keyword evidence="1" id="KW-1133">Transmembrane helix</keyword>
<sequence length="124" mass="14067">MMSDRDMAARSAQILGLLREKYGVQARDLRRGLRRVGRQLPRGMRKRGRALLAAETQAQNPRLARQIDAQAVARDHDALVAYLRGIDVGDRRRGRILSLAAAVAFNLIAVAVLFIVWMWWRGYV</sequence>
<feature type="transmembrane region" description="Helical" evidence="1">
    <location>
        <begin position="96"/>
        <end position="120"/>
    </location>
</feature>
<organism evidence="2 3">
    <name type="scientific">Sulfitobacter albidus</name>
    <dbReference type="NCBI Taxonomy" id="2829501"/>
    <lineage>
        <taxon>Bacteria</taxon>
        <taxon>Pseudomonadati</taxon>
        <taxon>Pseudomonadota</taxon>
        <taxon>Alphaproteobacteria</taxon>
        <taxon>Rhodobacterales</taxon>
        <taxon>Roseobacteraceae</taxon>
        <taxon>Sulfitobacter</taxon>
    </lineage>
</organism>
<dbReference type="RefSeq" id="WP_212703695.1">
    <property type="nucleotide sequence ID" value="NZ_CP073581.1"/>
</dbReference>
<proteinExistence type="predicted"/>
<dbReference type="Proteomes" id="UP000683291">
    <property type="component" value="Chromosome 1"/>
</dbReference>